<evidence type="ECO:0000313" key="2">
    <source>
        <dbReference type="Proteomes" id="UP001055940"/>
    </source>
</evidence>
<name>A0ABY5D6H8_9ACTN</name>
<dbReference type="Proteomes" id="UP001055940">
    <property type="component" value="Chromosome"/>
</dbReference>
<dbReference type="EMBL" id="CP099837">
    <property type="protein sequence ID" value="USY18864.1"/>
    <property type="molecule type" value="Genomic_DNA"/>
</dbReference>
<gene>
    <name evidence="1" type="ORF">NE857_26865</name>
</gene>
<keyword evidence="2" id="KW-1185">Reference proteome</keyword>
<organism evidence="1 2">
    <name type="scientific">Nocardiopsis exhalans</name>
    <dbReference type="NCBI Taxonomy" id="163604"/>
    <lineage>
        <taxon>Bacteria</taxon>
        <taxon>Bacillati</taxon>
        <taxon>Actinomycetota</taxon>
        <taxon>Actinomycetes</taxon>
        <taxon>Streptosporangiales</taxon>
        <taxon>Nocardiopsidaceae</taxon>
        <taxon>Nocardiopsis</taxon>
    </lineage>
</organism>
<reference evidence="1" key="1">
    <citation type="submission" date="2022-06" db="EMBL/GenBank/DDBJ databases">
        <authorList>
            <person name="Ping M."/>
        </authorList>
    </citation>
    <scope>NUCLEOTIDE SEQUENCE</scope>
    <source>
        <strain evidence="1">JCM11759T</strain>
    </source>
</reference>
<protein>
    <submittedName>
        <fullName evidence="1">Uncharacterized protein</fullName>
    </submittedName>
</protein>
<accession>A0ABY5D6H8</accession>
<proteinExistence type="predicted"/>
<evidence type="ECO:0000313" key="1">
    <source>
        <dbReference type="EMBL" id="USY18864.1"/>
    </source>
</evidence>
<sequence>MHTLLAMLETLVRLLRPARGLHAAPRAVRREVREEARAARVRRYANPLPARPAGPGYACALPAPRRSLDGAPPVTLHPASPGYLPVVQPEAASSPTDLVRGYYLAHEAQQRHMCVDHGQSGVAVLRENAVLEGVA</sequence>
<dbReference type="RefSeq" id="WP_254418176.1">
    <property type="nucleotide sequence ID" value="NZ_BAAAJB010000016.1"/>
</dbReference>